<evidence type="ECO:0000256" key="4">
    <source>
        <dbReference type="ARBA" id="ARBA00022679"/>
    </source>
</evidence>
<proteinExistence type="inferred from homology"/>
<keyword evidence="5" id="KW-0547">Nucleotide-binding</keyword>
<gene>
    <name evidence="11" type="ORF">PHYEVI_LOCUS7440</name>
</gene>
<evidence type="ECO:0000256" key="6">
    <source>
        <dbReference type="ARBA" id="ARBA00022777"/>
    </source>
</evidence>
<dbReference type="EC" id="2.7.11.1" evidence="2"/>
<comment type="similarity">
    <text evidence="1">Belongs to the protein kinase superfamily. NEK Ser/Thr protein kinase family. NIMA subfamily.</text>
</comment>
<dbReference type="PANTHER" id="PTHR44899">
    <property type="entry name" value="CAMK FAMILY PROTEIN KINASE"/>
    <property type="match status" value="1"/>
</dbReference>
<dbReference type="EMBL" id="OU900097">
    <property type="protein sequence ID" value="CAG9861097.1"/>
    <property type="molecule type" value="Genomic_DNA"/>
</dbReference>
<evidence type="ECO:0000313" key="11">
    <source>
        <dbReference type="EMBL" id="CAG9861097.1"/>
    </source>
</evidence>
<accession>A0A9N9TTT1</accession>
<keyword evidence="4" id="KW-0808">Transferase</keyword>
<keyword evidence="12" id="KW-1185">Reference proteome</keyword>
<dbReference type="SMART" id="SM00220">
    <property type="entry name" value="S_TKc"/>
    <property type="match status" value="1"/>
</dbReference>
<keyword evidence="7" id="KW-0067">ATP-binding</keyword>
<dbReference type="SUPFAM" id="SSF56112">
    <property type="entry name" value="Protein kinase-like (PK-like)"/>
    <property type="match status" value="1"/>
</dbReference>
<dbReference type="AlphaFoldDB" id="A0A9N9TTT1"/>
<dbReference type="GO" id="GO:0005524">
    <property type="term" value="F:ATP binding"/>
    <property type="evidence" value="ECO:0007669"/>
    <property type="project" value="UniProtKB-KW"/>
</dbReference>
<feature type="domain" description="Protein kinase" evidence="10">
    <location>
        <begin position="4"/>
        <end position="262"/>
    </location>
</feature>
<dbReference type="Proteomes" id="UP001153712">
    <property type="component" value="Chromosome 4"/>
</dbReference>
<dbReference type="PROSITE" id="PS00108">
    <property type="entry name" value="PROTEIN_KINASE_ST"/>
    <property type="match status" value="1"/>
</dbReference>
<sequence length="272" mass="30811">MQYYNNLKELSRGTFGTIHLCETLHDKQKLVIKQIHLDSKENKLDTANNEVKILKSLNHPNIIKFYDNYHHNGIFYIVMEYATGGTLQQLIEKNKSIGFCPQSVMDFFCQILMGLDHIHDKNIIHRDLKTENIFLTGLNCDVIKIGDFGISKALLNEKKANTIIGTCNYLAPELCNGSAYNSKCDIWALGCILYELCAMEKMFTGPVANVVSSIIRGRIKQIDTKTYGVQMRNFIHKMLELKPENRPTTKDLIADSDISPTLYSLGVTLGSL</sequence>
<dbReference type="Pfam" id="PF00069">
    <property type="entry name" value="Pkinase"/>
    <property type="match status" value="1"/>
</dbReference>
<dbReference type="OrthoDB" id="248923at2759"/>
<dbReference type="InterPro" id="IPR011009">
    <property type="entry name" value="Kinase-like_dom_sf"/>
</dbReference>
<evidence type="ECO:0000313" key="12">
    <source>
        <dbReference type="Proteomes" id="UP001153712"/>
    </source>
</evidence>
<evidence type="ECO:0000259" key="10">
    <source>
        <dbReference type="PROSITE" id="PS50011"/>
    </source>
</evidence>
<reference evidence="11" key="1">
    <citation type="submission" date="2022-01" db="EMBL/GenBank/DDBJ databases">
        <authorList>
            <person name="King R."/>
        </authorList>
    </citation>
    <scope>NUCLEOTIDE SEQUENCE</scope>
</reference>
<evidence type="ECO:0000256" key="2">
    <source>
        <dbReference type="ARBA" id="ARBA00012513"/>
    </source>
</evidence>
<dbReference type="PIRSF" id="PIRSF000654">
    <property type="entry name" value="Integrin-linked_kinase"/>
    <property type="match status" value="1"/>
</dbReference>
<dbReference type="Gene3D" id="1.10.510.10">
    <property type="entry name" value="Transferase(Phosphotransferase) domain 1"/>
    <property type="match status" value="1"/>
</dbReference>
<evidence type="ECO:0000256" key="5">
    <source>
        <dbReference type="ARBA" id="ARBA00022741"/>
    </source>
</evidence>
<dbReference type="PANTHER" id="PTHR44899:SF3">
    <property type="entry name" value="SERINE_THREONINE-PROTEIN KINASE NEK1"/>
    <property type="match status" value="1"/>
</dbReference>
<evidence type="ECO:0000256" key="8">
    <source>
        <dbReference type="ARBA" id="ARBA00047899"/>
    </source>
</evidence>
<keyword evidence="6" id="KW-0418">Kinase</keyword>
<dbReference type="GO" id="GO:0004674">
    <property type="term" value="F:protein serine/threonine kinase activity"/>
    <property type="evidence" value="ECO:0007669"/>
    <property type="project" value="UniProtKB-KW"/>
</dbReference>
<comment type="catalytic activity">
    <reaction evidence="9">
        <text>L-seryl-[protein] + ATP = O-phospho-L-seryl-[protein] + ADP + H(+)</text>
        <dbReference type="Rhea" id="RHEA:17989"/>
        <dbReference type="Rhea" id="RHEA-COMP:9863"/>
        <dbReference type="Rhea" id="RHEA-COMP:11604"/>
        <dbReference type="ChEBI" id="CHEBI:15378"/>
        <dbReference type="ChEBI" id="CHEBI:29999"/>
        <dbReference type="ChEBI" id="CHEBI:30616"/>
        <dbReference type="ChEBI" id="CHEBI:83421"/>
        <dbReference type="ChEBI" id="CHEBI:456216"/>
        <dbReference type="EC" id="2.7.11.1"/>
    </reaction>
</comment>
<comment type="catalytic activity">
    <reaction evidence="8">
        <text>L-threonyl-[protein] + ATP = O-phospho-L-threonyl-[protein] + ADP + H(+)</text>
        <dbReference type="Rhea" id="RHEA:46608"/>
        <dbReference type="Rhea" id="RHEA-COMP:11060"/>
        <dbReference type="Rhea" id="RHEA-COMP:11605"/>
        <dbReference type="ChEBI" id="CHEBI:15378"/>
        <dbReference type="ChEBI" id="CHEBI:30013"/>
        <dbReference type="ChEBI" id="CHEBI:30616"/>
        <dbReference type="ChEBI" id="CHEBI:61977"/>
        <dbReference type="ChEBI" id="CHEBI:456216"/>
        <dbReference type="EC" id="2.7.11.1"/>
    </reaction>
</comment>
<dbReference type="InterPro" id="IPR008271">
    <property type="entry name" value="Ser/Thr_kinase_AS"/>
</dbReference>
<evidence type="ECO:0000256" key="3">
    <source>
        <dbReference type="ARBA" id="ARBA00022527"/>
    </source>
</evidence>
<dbReference type="InterPro" id="IPR000719">
    <property type="entry name" value="Prot_kinase_dom"/>
</dbReference>
<name>A0A9N9TTT1_PHYSR</name>
<evidence type="ECO:0000256" key="9">
    <source>
        <dbReference type="ARBA" id="ARBA00048679"/>
    </source>
</evidence>
<dbReference type="InterPro" id="IPR051131">
    <property type="entry name" value="NEK_Ser/Thr_kinase_NIMA"/>
</dbReference>
<organism evidence="11 12">
    <name type="scientific">Phyllotreta striolata</name>
    <name type="common">Striped flea beetle</name>
    <name type="synonym">Crioceris striolata</name>
    <dbReference type="NCBI Taxonomy" id="444603"/>
    <lineage>
        <taxon>Eukaryota</taxon>
        <taxon>Metazoa</taxon>
        <taxon>Ecdysozoa</taxon>
        <taxon>Arthropoda</taxon>
        <taxon>Hexapoda</taxon>
        <taxon>Insecta</taxon>
        <taxon>Pterygota</taxon>
        <taxon>Neoptera</taxon>
        <taxon>Endopterygota</taxon>
        <taxon>Coleoptera</taxon>
        <taxon>Polyphaga</taxon>
        <taxon>Cucujiformia</taxon>
        <taxon>Chrysomeloidea</taxon>
        <taxon>Chrysomelidae</taxon>
        <taxon>Galerucinae</taxon>
        <taxon>Alticini</taxon>
        <taxon>Phyllotreta</taxon>
    </lineage>
</organism>
<evidence type="ECO:0000256" key="7">
    <source>
        <dbReference type="ARBA" id="ARBA00022840"/>
    </source>
</evidence>
<dbReference type="PROSITE" id="PS50011">
    <property type="entry name" value="PROTEIN_KINASE_DOM"/>
    <property type="match status" value="1"/>
</dbReference>
<evidence type="ECO:0000256" key="1">
    <source>
        <dbReference type="ARBA" id="ARBA00010886"/>
    </source>
</evidence>
<keyword evidence="3" id="KW-0723">Serine/threonine-protein kinase</keyword>
<protein>
    <recommendedName>
        <fullName evidence="2">non-specific serine/threonine protein kinase</fullName>
        <ecNumber evidence="2">2.7.11.1</ecNumber>
    </recommendedName>
</protein>